<dbReference type="RefSeq" id="WP_032078686.1">
    <property type="nucleotide sequence ID" value="NZ_CP020953.1"/>
</dbReference>
<keyword evidence="1" id="KW-0479">Metal-binding</keyword>
<keyword evidence="7" id="KW-1185">Reference proteome</keyword>
<organism evidence="6 7">
    <name type="scientific">Clostridium drakei</name>
    <dbReference type="NCBI Taxonomy" id="332101"/>
    <lineage>
        <taxon>Bacteria</taxon>
        <taxon>Bacillati</taxon>
        <taxon>Bacillota</taxon>
        <taxon>Clostridia</taxon>
        <taxon>Eubacteriales</taxon>
        <taxon>Clostridiaceae</taxon>
        <taxon>Clostridium</taxon>
    </lineage>
</organism>
<dbReference type="InterPro" id="IPR047964">
    <property type="entry name" value="EFR1-like"/>
</dbReference>
<dbReference type="PROSITE" id="PS51379">
    <property type="entry name" value="4FE4S_FER_2"/>
    <property type="match status" value="2"/>
</dbReference>
<dbReference type="OrthoDB" id="9813995at2"/>
<dbReference type="SUPFAM" id="SSF52218">
    <property type="entry name" value="Flavoproteins"/>
    <property type="match status" value="1"/>
</dbReference>
<dbReference type="GO" id="GO:0010181">
    <property type="term" value="F:FMN binding"/>
    <property type="evidence" value="ECO:0007669"/>
    <property type="project" value="InterPro"/>
</dbReference>
<name>A0A2U8DYP9_9CLOT</name>
<dbReference type="SUPFAM" id="SSF54862">
    <property type="entry name" value="4Fe-4S ferredoxins"/>
    <property type="match status" value="1"/>
</dbReference>
<dbReference type="InterPro" id="IPR017896">
    <property type="entry name" value="4Fe4S_Fe-S-bd"/>
</dbReference>
<feature type="domain" description="4Fe-4S ferredoxin-type" evidence="5">
    <location>
        <begin position="218"/>
        <end position="243"/>
    </location>
</feature>
<gene>
    <name evidence="6" type="ORF">B9W14_24770</name>
</gene>
<dbReference type="GO" id="GO:0016651">
    <property type="term" value="F:oxidoreductase activity, acting on NAD(P)H"/>
    <property type="evidence" value="ECO:0007669"/>
    <property type="project" value="UniProtKB-ARBA"/>
</dbReference>
<dbReference type="Proteomes" id="UP000244910">
    <property type="component" value="Chromosome"/>
</dbReference>
<proteinExistence type="predicted"/>
<dbReference type="InterPro" id="IPR008254">
    <property type="entry name" value="Flavodoxin/NO_synth"/>
</dbReference>
<dbReference type="GO" id="GO:0051536">
    <property type="term" value="F:iron-sulfur cluster binding"/>
    <property type="evidence" value="ECO:0007669"/>
    <property type="project" value="UniProtKB-KW"/>
</dbReference>
<reference evidence="7" key="1">
    <citation type="submission" date="2017-04" db="EMBL/GenBank/DDBJ databases">
        <authorList>
            <person name="Song Y."/>
            <person name="Cho B.-K."/>
        </authorList>
    </citation>
    <scope>NUCLEOTIDE SEQUENCE [LARGE SCALE GENOMIC DNA]</scope>
    <source>
        <strain evidence="7">SL1</strain>
    </source>
</reference>
<dbReference type="InterPro" id="IPR001226">
    <property type="entry name" value="Flavodoxin_CS"/>
</dbReference>
<dbReference type="AlphaFoldDB" id="A0A2U8DYP9"/>
<evidence type="ECO:0000313" key="7">
    <source>
        <dbReference type="Proteomes" id="UP000244910"/>
    </source>
</evidence>
<dbReference type="Pfam" id="PF12724">
    <property type="entry name" value="Flavodoxin_5"/>
    <property type="match status" value="1"/>
</dbReference>
<protein>
    <submittedName>
        <fullName evidence="6">(Fe-S)-binding protein</fullName>
    </submittedName>
</protein>
<dbReference type="InterPro" id="IPR029039">
    <property type="entry name" value="Flavoprotein-like_sf"/>
</dbReference>
<evidence type="ECO:0000256" key="3">
    <source>
        <dbReference type="ARBA" id="ARBA00023014"/>
    </source>
</evidence>
<dbReference type="InterPro" id="IPR017900">
    <property type="entry name" value="4Fe4S_Fe_S_CS"/>
</dbReference>
<evidence type="ECO:0000259" key="5">
    <source>
        <dbReference type="PROSITE" id="PS51379"/>
    </source>
</evidence>
<dbReference type="GO" id="GO:0009055">
    <property type="term" value="F:electron transfer activity"/>
    <property type="evidence" value="ECO:0007669"/>
    <property type="project" value="InterPro"/>
</dbReference>
<evidence type="ECO:0000313" key="6">
    <source>
        <dbReference type="EMBL" id="AWI07525.1"/>
    </source>
</evidence>
<evidence type="ECO:0000259" key="4">
    <source>
        <dbReference type="PROSITE" id="PS50902"/>
    </source>
</evidence>
<dbReference type="Pfam" id="PF13237">
    <property type="entry name" value="Fer4_10"/>
    <property type="match status" value="1"/>
</dbReference>
<evidence type="ECO:0000256" key="2">
    <source>
        <dbReference type="ARBA" id="ARBA00023004"/>
    </source>
</evidence>
<keyword evidence="2" id="KW-0408">Iron</keyword>
<dbReference type="InterPro" id="IPR026816">
    <property type="entry name" value="Flavodoxin_dom"/>
</dbReference>
<dbReference type="NCBIfam" id="NF038196">
    <property type="entry name" value="ferrodoxin_EFR1"/>
    <property type="match status" value="1"/>
</dbReference>
<dbReference type="Gene3D" id="3.40.50.360">
    <property type="match status" value="1"/>
</dbReference>
<feature type="domain" description="Flavodoxin-like" evidence="4">
    <location>
        <begin position="3"/>
        <end position="140"/>
    </location>
</feature>
<dbReference type="Gene3D" id="3.30.70.20">
    <property type="match status" value="1"/>
</dbReference>
<dbReference type="GO" id="GO:0046872">
    <property type="term" value="F:metal ion binding"/>
    <property type="evidence" value="ECO:0007669"/>
    <property type="project" value="UniProtKB-KW"/>
</dbReference>
<keyword evidence="3" id="KW-0411">Iron-sulfur</keyword>
<dbReference type="PROSITE" id="PS50902">
    <property type="entry name" value="FLAVODOXIN_LIKE"/>
    <property type="match status" value="1"/>
</dbReference>
<evidence type="ECO:0000256" key="1">
    <source>
        <dbReference type="ARBA" id="ARBA00022723"/>
    </source>
</evidence>
<dbReference type="KEGG" id="cdrk:B9W14_24770"/>
<accession>A0A2U8DYP9</accession>
<sequence>MKGLLYYFSGTGNTKWVADILKKHFRNNKIDLELLNIEKVDEIKLNQLDFLIIGSPVYAEMEPKIVDNFLNKLPICIKNLKTIIYATQGGKSSSAPAIIAKKLKNKGYNIFIEECIKMPNNYYFLLNKEPNINEYDKILYNAECKVKLIVENFIKNNKLKKENSLIRIKLGKTCGNFFRRMIPKISKNITATSECTKCGICLTNCPNGNITFEDGKAVFHSKCMMCLRCIYACPVNAIRYKGKKIKQVQKDRIKEVIK</sequence>
<dbReference type="PROSITE" id="PS00198">
    <property type="entry name" value="4FE4S_FER_1"/>
    <property type="match status" value="1"/>
</dbReference>
<dbReference type="PROSITE" id="PS00201">
    <property type="entry name" value="FLAVODOXIN"/>
    <property type="match status" value="1"/>
</dbReference>
<dbReference type="EMBL" id="CP020953">
    <property type="protein sequence ID" value="AWI07525.1"/>
    <property type="molecule type" value="Genomic_DNA"/>
</dbReference>
<feature type="domain" description="4Fe-4S ferredoxin-type" evidence="5">
    <location>
        <begin position="186"/>
        <end position="215"/>
    </location>
</feature>